<dbReference type="AlphaFoldDB" id="A0A328DVW1"/>
<evidence type="ECO:0000313" key="1">
    <source>
        <dbReference type="EMBL" id="RAL49854.1"/>
    </source>
</evidence>
<organism evidence="1 2">
    <name type="scientific">Cuscuta australis</name>
    <dbReference type="NCBI Taxonomy" id="267555"/>
    <lineage>
        <taxon>Eukaryota</taxon>
        <taxon>Viridiplantae</taxon>
        <taxon>Streptophyta</taxon>
        <taxon>Embryophyta</taxon>
        <taxon>Tracheophyta</taxon>
        <taxon>Spermatophyta</taxon>
        <taxon>Magnoliopsida</taxon>
        <taxon>eudicotyledons</taxon>
        <taxon>Gunneridae</taxon>
        <taxon>Pentapetalae</taxon>
        <taxon>asterids</taxon>
        <taxon>lamiids</taxon>
        <taxon>Solanales</taxon>
        <taxon>Convolvulaceae</taxon>
        <taxon>Cuscuteae</taxon>
        <taxon>Cuscuta</taxon>
        <taxon>Cuscuta subgen. Grammica</taxon>
        <taxon>Cuscuta sect. Cleistogrammica</taxon>
    </lineage>
</organism>
<name>A0A328DVW1_9ASTE</name>
<keyword evidence="2" id="KW-1185">Reference proteome</keyword>
<accession>A0A328DVW1</accession>
<reference evidence="1 2" key="1">
    <citation type="submission" date="2018-06" db="EMBL/GenBank/DDBJ databases">
        <title>The Genome of Cuscuta australis (Dodder) Provides Insight into the Evolution of Plant Parasitism.</title>
        <authorList>
            <person name="Liu H."/>
        </authorList>
    </citation>
    <scope>NUCLEOTIDE SEQUENCE [LARGE SCALE GENOMIC DNA]</scope>
    <source>
        <strain evidence="2">cv. Yunnan</strain>
        <tissue evidence="1">Vines</tissue>
    </source>
</reference>
<evidence type="ECO:0000313" key="2">
    <source>
        <dbReference type="Proteomes" id="UP000249390"/>
    </source>
</evidence>
<protein>
    <submittedName>
        <fullName evidence="1">Uncharacterized protein</fullName>
    </submittedName>
</protein>
<proteinExistence type="predicted"/>
<comment type="caution">
    <text evidence="1">The sequence shown here is derived from an EMBL/GenBank/DDBJ whole genome shotgun (WGS) entry which is preliminary data.</text>
</comment>
<dbReference type="EMBL" id="NQVE01000076">
    <property type="protein sequence ID" value="RAL49854.1"/>
    <property type="molecule type" value="Genomic_DNA"/>
</dbReference>
<sequence>MMIHTGAAPPEMMAITKEMESVVEAKSKYQEFLSDVPSFSLGMTQILGEMGSNVAYNAEETNNEDITPTSRATTILRRHRERIKEGRRWWTLMFGDRLVESDGGEREVGNAWDGSTSLGID</sequence>
<gene>
    <name evidence="1" type="ORF">DM860_002145</name>
</gene>
<dbReference type="Proteomes" id="UP000249390">
    <property type="component" value="Unassembled WGS sequence"/>
</dbReference>